<evidence type="ECO:0000313" key="3">
    <source>
        <dbReference type="EMBL" id="CAF3658743.1"/>
    </source>
</evidence>
<evidence type="ECO:0000313" key="4">
    <source>
        <dbReference type="Proteomes" id="UP000663889"/>
    </source>
</evidence>
<proteinExistence type="predicted"/>
<dbReference type="Proteomes" id="UP000663882">
    <property type="component" value="Unassembled WGS sequence"/>
</dbReference>
<reference evidence="2" key="1">
    <citation type="submission" date="2021-02" db="EMBL/GenBank/DDBJ databases">
        <authorList>
            <person name="Nowell W R."/>
        </authorList>
    </citation>
    <scope>NUCLEOTIDE SEQUENCE</scope>
</reference>
<dbReference type="EMBL" id="CAJOAX010000850">
    <property type="protein sequence ID" value="CAF3658743.1"/>
    <property type="molecule type" value="Genomic_DNA"/>
</dbReference>
<protein>
    <submittedName>
        <fullName evidence="2">Uncharacterized protein</fullName>
    </submittedName>
</protein>
<gene>
    <name evidence="3" type="ORF">OTI717_LOCUS9795</name>
    <name evidence="1" type="ORF">RFH988_LOCUS34485</name>
    <name evidence="2" type="ORF">SEV965_LOCUS34240</name>
</gene>
<sequence length="156" mass="18113">FRTQINSSTSAVTVKNLSITRWSANHESVSAIYRLISEIINTFNLIISYIGDKKNNDINDNLTPEDIKTKQQVYILTPNSLTKMHFLIFQLTRQTQSLTDHLQKKSLDLVTAFHLLLNTNKILLEWRNDDLFLQRLIMECDDQVLRNGVDINDEFS</sequence>
<dbReference type="EMBL" id="CAJNOU010004992">
    <property type="protein sequence ID" value="CAF1462574.1"/>
    <property type="molecule type" value="Genomic_DNA"/>
</dbReference>
<organism evidence="2 4">
    <name type="scientific">Rotaria sordida</name>
    <dbReference type="NCBI Taxonomy" id="392033"/>
    <lineage>
        <taxon>Eukaryota</taxon>
        <taxon>Metazoa</taxon>
        <taxon>Spiralia</taxon>
        <taxon>Gnathifera</taxon>
        <taxon>Rotifera</taxon>
        <taxon>Eurotatoria</taxon>
        <taxon>Bdelloidea</taxon>
        <taxon>Philodinida</taxon>
        <taxon>Philodinidae</taxon>
        <taxon>Rotaria</taxon>
    </lineage>
</organism>
<evidence type="ECO:0000313" key="2">
    <source>
        <dbReference type="EMBL" id="CAF1462574.1"/>
    </source>
</evidence>
<dbReference type="Proteomes" id="UP000663889">
    <property type="component" value="Unassembled WGS sequence"/>
</dbReference>
<name>A0A815QIL4_9BILA</name>
<evidence type="ECO:0000313" key="1">
    <source>
        <dbReference type="EMBL" id="CAF1393992.1"/>
    </source>
</evidence>
<comment type="caution">
    <text evidence="2">The sequence shown here is derived from an EMBL/GenBank/DDBJ whole genome shotgun (WGS) entry which is preliminary data.</text>
</comment>
<accession>A0A815QIL4</accession>
<dbReference type="AlphaFoldDB" id="A0A815QIL4"/>
<dbReference type="EMBL" id="CAJNOO010004793">
    <property type="protein sequence ID" value="CAF1393992.1"/>
    <property type="molecule type" value="Genomic_DNA"/>
</dbReference>
<dbReference type="Proteomes" id="UP000663823">
    <property type="component" value="Unassembled WGS sequence"/>
</dbReference>
<feature type="non-terminal residue" evidence="2">
    <location>
        <position position="1"/>
    </location>
</feature>